<sequence>MQVDFTFQEYLGFLAFLGIATMGFWLMIFLLSYVVPYWVFGAAIERFKESRAAKKQQKQEQAA</sequence>
<organism evidence="2 3">
    <name type="scientific">Capnocytophaga granulosa</name>
    <dbReference type="NCBI Taxonomy" id="45242"/>
    <lineage>
        <taxon>Bacteria</taxon>
        <taxon>Pseudomonadati</taxon>
        <taxon>Bacteroidota</taxon>
        <taxon>Flavobacteriia</taxon>
        <taxon>Flavobacteriales</taxon>
        <taxon>Flavobacteriaceae</taxon>
        <taxon>Capnocytophaga</taxon>
    </lineage>
</organism>
<dbReference type="RefSeq" id="WP_009640574.1">
    <property type="nucleotide sequence ID" value="NZ_CAJPRD010000006.1"/>
</dbReference>
<keyword evidence="3" id="KW-1185">Reference proteome</keyword>
<dbReference type="OrthoDB" id="1453371at2"/>
<dbReference type="GeneID" id="85016395"/>
<gene>
    <name evidence="2" type="ORF">SAMN05444420_102303</name>
</gene>
<reference evidence="2 3" key="1">
    <citation type="submission" date="2016-10" db="EMBL/GenBank/DDBJ databases">
        <authorList>
            <person name="Varghese N."/>
            <person name="Submissions S."/>
        </authorList>
    </citation>
    <scope>NUCLEOTIDE SEQUENCE [LARGE SCALE GENOMIC DNA]</scope>
    <source>
        <strain evidence="2 3">DSM 11449</strain>
    </source>
</reference>
<protein>
    <recommendedName>
        <fullName evidence="4">Fumarate hydratase</fullName>
    </recommendedName>
</protein>
<dbReference type="AlphaFoldDB" id="A0A1H2TSR9"/>
<evidence type="ECO:0000313" key="3">
    <source>
        <dbReference type="Proteomes" id="UP000182771"/>
    </source>
</evidence>
<keyword evidence="1" id="KW-1133">Transmembrane helix</keyword>
<comment type="caution">
    <text evidence="2">The sequence shown here is derived from an EMBL/GenBank/DDBJ whole genome shotgun (WGS) entry which is preliminary data.</text>
</comment>
<evidence type="ECO:0008006" key="4">
    <source>
        <dbReference type="Google" id="ProtNLM"/>
    </source>
</evidence>
<evidence type="ECO:0000256" key="1">
    <source>
        <dbReference type="SAM" id="Phobius"/>
    </source>
</evidence>
<proteinExistence type="predicted"/>
<dbReference type="Proteomes" id="UP000182771">
    <property type="component" value="Unassembled WGS sequence"/>
</dbReference>
<name>A0A1H2TSR9_9FLAO</name>
<dbReference type="EMBL" id="FNND01000002">
    <property type="protein sequence ID" value="SDW46837.1"/>
    <property type="molecule type" value="Genomic_DNA"/>
</dbReference>
<feature type="transmembrane region" description="Helical" evidence="1">
    <location>
        <begin position="12"/>
        <end position="40"/>
    </location>
</feature>
<evidence type="ECO:0000313" key="2">
    <source>
        <dbReference type="EMBL" id="SDW46837.1"/>
    </source>
</evidence>
<keyword evidence="1" id="KW-0812">Transmembrane</keyword>
<keyword evidence="1" id="KW-0472">Membrane</keyword>
<accession>A0A1H2TSR9</accession>